<gene>
    <name evidence="1" type="ORF">M9H77_20293</name>
</gene>
<proteinExistence type="predicted"/>
<keyword evidence="2" id="KW-1185">Reference proteome</keyword>
<reference evidence="2" key="1">
    <citation type="journal article" date="2023" name="Nat. Plants">
        <title>Single-cell RNA sequencing provides a high-resolution roadmap for understanding the multicellular compartmentation of specialized metabolism.</title>
        <authorList>
            <person name="Sun S."/>
            <person name="Shen X."/>
            <person name="Li Y."/>
            <person name="Li Y."/>
            <person name="Wang S."/>
            <person name="Li R."/>
            <person name="Zhang H."/>
            <person name="Shen G."/>
            <person name="Guo B."/>
            <person name="Wei J."/>
            <person name="Xu J."/>
            <person name="St-Pierre B."/>
            <person name="Chen S."/>
            <person name="Sun C."/>
        </authorList>
    </citation>
    <scope>NUCLEOTIDE SEQUENCE [LARGE SCALE GENOMIC DNA]</scope>
</reference>
<organism evidence="1 2">
    <name type="scientific">Catharanthus roseus</name>
    <name type="common">Madagascar periwinkle</name>
    <name type="synonym">Vinca rosea</name>
    <dbReference type="NCBI Taxonomy" id="4058"/>
    <lineage>
        <taxon>Eukaryota</taxon>
        <taxon>Viridiplantae</taxon>
        <taxon>Streptophyta</taxon>
        <taxon>Embryophyta</taxon>
        <taxon>Tracheophyta</taxon>
        <taxon>Spermatophyta</taxon>
        <taxon>Magnoliopsida</taxon>
        <taxon>eudicotyledons</taxon>
        <taxon>Gunneridae</taxon>
        <taxon>Pentapetalae</taxon>
        <taxon>asterids</taxon>
        <taxon>lamiids</taxon>
        <taxon>Gentianales</taxon>
        <taxon>Apocynaceae</taxon>
        <taxon>Rauvolfioideae</taxon>
        <taxon>Vinceae</taxon>
        <taxon>Catharanthinae</taxon>
        <taxon>Catharanthus</taxon>
    </lineage>
</organism>
<protein>
    <submittedName>
        <fullName evidence="1">Uncharacterized protein</fullName>
    </submittedName>
</protein>
<evidence type="ECO:0000313" key="1">
    <source>
        <dbReference type="EMBL" id="KAI5660970.1"/>
    </source>
</evidence>
<accession>A0ACC0AJC7</accession>
<comment type="caution">
    <text evidence="1">The sequence shown here is derived from an EMBL/GenBank/DDBJ whole genome shotgun (WGS) entry which is preliminary data.</text>
</comment>
<dbReference type="EMBL" id="CM044705">
    <property type="protein sequence ID" value="KAI5660970.1"/>
    <property type="molecule type" value="Genomic_DNA"/>
</dbReference>
<sequence length="495" mass="54834">MGSSGKSSGNDTSSGNSPTSFFTARTPILGLKLYVVIIATVLISISIFVFIFLFLRSIRKSKRRRICLRQSSGLLPLVCKEIVGVKNLDHSEISKVEDYVKKEKECRPILSKDAKKCIEIESSEGKKASSESNESSTSRSESSSALSASTSSDGMQIGWGRCYSLKELEIATNGFTDDNVIGEGGYGIVYRGILLDGSVVAVKNLLNNKGQAEKEFKVEVEAIGKVRHKNLVGLIGYCAEGAQRLLVYEYVNNGNLEQWLHGDVGPVSPLTWEIRMKIAIGTARGLAYLHEGLEPKVVHRDVKSSNILVDRKWNAKVSDFGLAKLLGPEKSYVTTRVMGTFGYVSPDYASTGMLNEGSDVYSFGVLLMEIITGRSPVDYSRPPAEMNLVDWFKGMVANRRGEELLDPLIEIHPSPRALKRVLLVCLRCIDMDANKRPKMGQIVHMLESEEFPYRAEPRLMPETAHLPPHAAAGGNRVRLPPKEVNHEEEERSRRR</sequence>
<dbReference type="Proteomes" id="UP001060085">
    <property type="component" value="Linkage Group LG05"/>
</dbReference>
<name>A0ACC0AJC7_CATRO</name>
<evidence type="ECO:0000313" key="2">
    <source>
        <dbReference type="Proteomes" id="UP001060085"/>
    </source>
</evidence>